<comment type="caution">
    <text evidence="1">The sequence shown here is derived from an EMBL/GenBank/DDBJ whole genome shotgun (WGS) entry which is preliminary data.</text>
</comment>
<name>W9GZQ6_9PROT</name>
<reference evidence="1 2" key="1">
    <citation type="submission" date="2013-08" db="EMBL/GenBank/DDBJ databases">
        <title>The genome sequence of Skermanella stibiiresistens.</title>
        <authorList>
            <person name="Zhu W."/>
            <person name="Wang G."/>
        </authorList>
    </citation>
    <scope>NUCLEOTIDE SEQUENCE [LARGE SCALE GENOMIC DNA]</scope>
    <source>
        <strain evidence="1 2">SB22</strain>
    </source>
</reference>
<dbReference type="Proteomes" id="UP000019486">
    <property type="component" value="Unassembled WGS sequence"/>
</dbReference>
<evidence type="ECO:0000313" key="1">
    <source>
        <dbReference type="EMBL" id="EWY36968.1"/>
    </source>
</evidence>
<evidence type="ECO:0000313" key="2">
    <source>
        <dbReference type="Proteomes" id="UP000019486"/>
    </source>
</evidence>
<gene>
    <name evidence="1" type="ORF">N825_22920</name>
</gene>
<keyword evidence="2" id="KW-1185">Reference proteome</keyword>
<organism evidence="1 2">
    <name type="scientific">Skermanella stibiiresistens SB22</name>
    <dbReference type="NCBI Taxonomy" id="1385369"/>
    <lineage>
        <taxon>Bacteria</taxon>
        <taxon>Pseudomonadati</taxon>
        <taxon>Pseudomonadota</taxon>
        <taxon>Alphaproteobacteria</taxon>
        <taxon>Rhodospirillales</taxon>
        <taxon>Azospirillaceae</taxon>
        <taxon>Skermanella</taxon>
    </lineage>
</organism>
<dbReference type="AlphaFoldDB" id="W9GZQ6"/>
<sequence length="43" mass="4912">MNGHFSTEEPDPMNKRSIRSYTWIPRWSTQDGAYAIERAAALG</sequence>
<protein>
    <submittedName>
        <fullName evidence="1">Uncharacterized protein</fullName>
    </submittedName>
</protein>
<accession>W9GZQ6</accession>
<dbReference type="STRING" id="1385369.N825_22920"/>
<dbReference type="EMBL" id="AVFL01000033">
    <property type="protein sequence ID" value="EWY36968.1"/>
    <property type="molecule type" value="Genomic_DNA"/>
</dbReference>
<proteinExistence type="predicted"/>